<gene>
    <name evidence="3" type="ORF">PV07_01677</name>
</gene>
<dbReference type="GeneID" id="27340871"/>
<organism evidence="3 4">
    <name type="scientific">Cladophialophora immunda</name>
    <dbReference type="NCBI Taxonomy" id="569365"/>
    <lineage>
        <taxon>Eukaryota</taxon>
        <taxon>Fungi</taxon>
        <taxon>Dikarya</taxon>
        <taxon>Ascomycota</taxon>
        <taxon>Pezizomycotina</taxon>
        <taxon>Eurotiomycetes</taxon>
        <taxon>Chaetothyriomycetidae</taxon>
        <taxon>Chaetothyriales</taxon>
        <taxon>Herpotrichiellaceae</taxon>
        <taxon>Cladophialophora</taxon>
    </lineage>
</organism>
<evidence type="ECO:0000313" key="3">
    <source>
        <dbReference type="EMBL" id="KIW34940.1"/>
    </source>
</evidence>
<proteinExistence type="predicted"/>
<dbReference type="InterPro" id="IPR058645">
    <property type="entry name" value="NTF2-like_dom_7"/>
</dbReference>
<dbReference type="STRING" id="569365.A0A0D2CYF4"/>
<feature type="domain" description="NTF2-like" evidence="2">
    <location>
        <begin position="69"/>
        <end position="234"/>
    </location>
</feature>
<dbReference type="Pfam" id="PF26534">
    <property type="entry name" value="NTF2_7"/>
    <property type="match status" value="1"/>
</dbReference>
<keyword evidence="1" id="KW-0732">Signal</keyword>
<name>A0A0D2CYF4_9EURO</name>
<dbReference type="EMBL" id="KN847040">
    <property type="protein sequence ID" value="KIW34940.1"/>
    <property type="molecule type" value="Genomic_DNA"/>
</dbReference>
<evidence type="ECO:0000256" key="1">
    <source>
        <dbReference type="SAM" id="SignalP"/>
    </source>
</evidence>
<feature type="chain" id="PRO_5002240095" description="NTF2-like domain-containing protein" evidence="1">
    <location>
        <begin position="18"/>
        <end position="244"/>
    </location>
</feature>
<accession>A0A0D2CYF4</accession>
<dbReference type="OrthoDB" id="5596743at2759"/>
<evidence type="ECO:0000259" key="2">
    <source>
        <dbReference type="Pfam" id="PF26534"/>
    </source>
</evidence>
<keyword evidence="4" id="KW-1185">Reference proteome</keyword>
<dbReference type="AlphaFoldDB" id="A0A0D2CYF4"/>
<feature type="signal peptide" evidence="1">
    <location>
        <begin position="1"/>
        <end position="17"/>
    </location>
</feature>
<dbReference type="RefSeq" id="XP_016255156.1">
    <property type="nucleotide sequence ID" value="XM_016388228.1"/>
</dbReference>
<dbReference type="VEuPathDB" id="FungiDB:PV07_01677"/>
<dbReference type="Proteomes" id="UP000054466">
    <property type="component" value="Unassembled WGS sequence"/>
</dbReference>
<protein>
    <recommendedName>
        <fullName evidence="2">NTF2-like domain-containing protein</fullName>
    </recommendedName>
</protein>
<dbReference type="HOGENOM" id="CLU_096573_2_0_1"/>
<evidence type="ECO:0000313" key="4">
    <source>
        <dbReference type="Proteomes" id="UP000054466"/>
    </source>
</evidence>
<sequence>MWTSAVAVFLLASASSAAFLDLLGRANKLCPTVVDTNTTTSTLSVIVPPITVTVTPSLPQATPSTVLGCLSDAQATNIVSAWKTILSSPDRASASATAQALIADEYLETSDSINSLAGNSVRLTTKAFLSILFFKHSSSPDQSVTWKQLGNATFSGKDSFIAAVLNNPPIPLLTTLDVFHDCSRIAFYWAASGVGSGAEDVRGVDLLYVTEDKEQIIMAMVEFNSLAWAKDVGWQIVRANGTKY</sequence>
<reference evidence="3 4" key="1">
    <citation type="submission" date="2015-01" db="EMBL/GenBank/DDBJ databases">
        <title>The Genome Sequence of Cladophialophora immunda CBS83496.</title>
        <authorList>
            <consortium name="The Broad Institute Genomics Platform"/>
            <person name="Cuomo C."/>
            <person name="de Hoog S."/>
            <person name="Gorbushina A."/>
            <person name="Stielow B."/>
            <person name="Teixiera M."/>
            <person name="Abouelleil A."/>
            <person name="Chapman S.B."/>
            <person name="Priest M."/>
            <person name="Young S.K."/>
            <person name="Wortman J."/>
            <person name="Nusbaum C."/>
            <person name="Birren B."/>
        </authorList>
    </citation>
    <scope>NUCLEOTIDE SEQUENCE [LARGE SCALE GENOMIC DNA]</scope>
    <source>
        <strain evidence="3 4">CBS 83496</strain>
    </source>
</reference>